<dbReference type="EMBL" id="JAUHHV010000004">
    <property type="protein sequence ID" value="KAK1427962.1"/>
    <property type="molecule type" value="Genomic_DNA"/>
</dbReference>
<evidence type="ECO:0000313" key="3">
    <source>
        <dbReference type="Proteomes" id="UP001229421"/>
    </source>
</evidence>
<proteinExistence type="predicted"/>
<protein>
    <submittedName>
        <fullName evidence="2">Uncharacterized protein</fullName>
    </submittedName>
</protein>
<accession>A0AAD8KX72</accession>
<dbReference type="Proteomes" id="UP001229421">
    <property type="component" value="Unassembled WGS sequence"/>
</dbReference>
<name>A0AAD8KX72_TARER</name>
<reference evidence="2" key="1">
    <citation type="journal article" date="2023" name="bioRxiv">
        <title>Improved chromosome-level genome assembly for marigold (Tagetes erecta).</title>
        <authorList>
            <person name="Jiang F."/>
            <person name="Yuan L."/>
            <person name="Wang S."/>
            <person name="Wang H."/>
            <person name="Xu D."/>
            <person name="Wang A."/>
            <person name="Fan W."/>
        </authorList>
    </citation>
    <scope>NUCLEOTIDE SEQUENCE</scope>
    <source>
        <strain evidence="2">WSJ</strain>
        <tissue evidence="2">Leaf</tissue>
    </source>
</reference>
<comment type="caution">
    <text evidence="2">The sequence shown here is derived from an EMBL/GenBank/DDBJ whole genome shotgun (WGS) entry which is preliminary data.</text>
</comment>
<dbReference type="AlphaFoldDB" id="A0AAD8KX72"/>
<evidence type="ECO:0000256" key="1">
    <source>
        <dbReference type="SAM" id="MobiDB-lite"/>
    </source>
</evidence>
<keyword evidence="3" id="KW-1185">Reference proteome</keyword>
<sequence>MKNTKIFKELDAEYEKLKEDYEELEVKCNTLKGEKEVLERELEEKEYESSESNKNFNEEEVGVTVAPREITVYYTRSTRSKTVTESDIVFVPVPNEADTKLYNRVFLDAVTISQVCEEYDKCVATETTLPSDPNEVMVEQGEWEPTSEAIIVNEIPVEELHHKDPKR</sequence>
<feature type="region of interest" description="Disordered" evidence="1">
    <location>
        <begin position="40"/>
        <end position="60"/>
    </location>
</feature>
<organism evidence="2 3">
    <name type="scientific">Tagetes erecta</name>
    <name type="common">African marigold</name>
    <dbReference type="NCBI Taxonomy" id="13708"/>
    <lineage>
        <taxon>Eukaryota</taxon>
        <taxon>Viridiplantae</taxon>
        <taxon>Streptophyta</taxon>
        <taxon>Embryophyta</taxon>
        <taxon>Tracheophyta</taxon>
        <taxon>Spermatophyta</taxon>
        <taxon>Magnoliopsida</taxon>
        <taxon>eudicotyledons</taxon>
        <taxon>Gunneridae</taxon>
        <taxon>Pentapetalae</taxon>
        <taxon>asterids</taxon>
        <taxon>campanulids</taxon>
        <taxon>Asterales</taxon>
        <taxon>Asteraceae</taxon>
        <taxon>Asteroideae</taxon>
        <taxon>Heliantheae alliance</taxon>
        <taxon>Tageteae</taxon>
        <taxon>Tagetes</taxon>
    </lineage>
</organism>
<gene>
    <name evidence="2" type="ORF">QVD17_16739</name>
</gene>
<evidence type="ECO:0000313" key="2">
    <source>
        <dbReference type="EMBL" id="KAK1427962.1"/>
    </source>
</evidence>